<feature type="region of interest" description="Disordered" evidence="1">
    <location>
        <begin position="211"/>
        <end position="281"/>
    </location>
</feature>
<dbReference type="OrthoDB" id="10440160at2759"/>
<protein>
    <submittedName>
        <fullName evidence="2">Uncharacterized protein</fullName>
    </submittedName>
</protein>
<dbReference type="EMBL" id="BRYA01000208">
    <property type="protein sequence ID" value="GMI44170.1"/>
    <property type="molecule type" value="Genomic_DNA"/>
</dbReference>
<keyword evidence="3" id="KW-1185">Reference proteome</keyword>
<comment type="caution">
    <text evidence="2">The sequence shown here is derived from an EMBL/GenBank/DDBJ whole genome shotgun (WGS) entry which is preliminary data.</text>
</comment>
<gene>
    <name evidence="2" type="ORF">TrCOL_g5495</name>
</gene>
<evidence type="ECO:0000313" key="3">
    <source>
        <dbReference type="Proteomes" id="UP001165065"/>
    </source>
</evidence>
<feature type="compositionally biased region" description="Basic and acidic residues" evidence="1">
    <location>
        <begin position="32"/>
        <end position="42"/>
    </location>
</feature>
<organism evidence="2 3">
    <name type="scientific">Triparma columacea</name>
    <dbReference type="NCBI Taxonomy" id="722753"/>
    <lineage>
        <taxon>Eukaryota</taxon>
        <taxon>Sar</taxon>
        <taxon>Stramenopiles</taxon>
        <taxon>Ochrophyta</taxon>
        <taxon>Bolidophyceae</taxon>
        <taxon>Parmales</taxon>
        <taxon>Triparmaceae</taxon>
        <taxon>Triparma</taxon>
    </lineage>
</organism>
<proteinExistence type="predicted"/>
<feature type="compositionally biased region" description="Basic and acidic residues" evidence="1">
    <location>
        <begin position="211"/>
        <end position="274"/>
    </location>
</feature>
<evidence type="ECO:0000313" key="2">
    <source>
        <dbReference type="EMBL" id="GMI44170.1"/>
    </source>
</evidence>
<dbReference type="Proteomes" id="UP001165065">
    <property type="component" value="Unassembled WGS sequence"/>
</dbReference>
<reference evidence="3" key="1">
    <citation type="journal article" date="2023" name="Commun. Biol.">
        <title>Genome analysis of Parmales, the sister group of diatoms, reveals the evolutionary specialization of diatoms from phago-mixotrophs to photoautotrophs.</title>
        <authorList>
            <person name="Ban H."/>
            <person name="Sato S."/>
            <person name="Yoshikawa S."/>
            <person name="Yamada K."/>
            <person name="Nakamura Y."/>
            <person name="Ichinomiya M."/>
            <person name="Sato N."/>
            <person name="Blanc-Mathieu R."/>
            <person name="Endo H."/>
            <person name="Kuwata A."/>
            <person name="Ogata H."/>
        </authorList>
    </citation>
    <scope>NUCLEOTIDE SEQUENCE [LARGE SCALE GENOMIC DNA]</scope>
</reference>
<accession>A0A9W7LAP0</accession>
<sequence length="400" mass="43400">MSELTRLREEALMHGGDMFELMQTRPELFGQEEEKPKPKESTSKPISEGAMISVTWEGEGTFPCVVRCNGSDLEVVSADGAFADPVYFDPDLDDWAFTPGVKQPVAPAAKTPLSKKRSAAAITPGLTPTTASTPSSVTTTMSSTTSITTAPSKLNINNTFFSPTLWTSVSSASDLIAASEIPESTISSLSSLFPGLSRSLKSVKEASKQRMEDVLKKKEQVADSGEPKSKKVKLSKEDRALAKAAKQLEKEKAKSAKQAATKERKEKAGAEKEKKARIRSLKKSAGDTIRSNIGHYKQTALKFSYPSGLFANWNEVCEVFLSPNSRAHPELIKEPGATASFDLSHEELCAAVGKTKAGKSFRYSHAYVKDVTITWAKGKVTFTSSLDGYGGYGGFGWRMW</sequence>
<evidence type="ECO:0000256" key="1">
    <source>
        <dbReference type="SAM" id="MobiDB-lite"/>
    </source>
</evidence>
<dbReference type="AlphaFoldDB" id="A0A9W7LAP0"/>
<feature type="region of interest" description="Disordered" evidence="1">
    <location>
        <begin position="29"/>
        <end position="48"/>
    </location>
</feature>
<name>A0A9W7LAP0_9STRA</name>